<dbReference type="PIRSF" id="PIRSF010376">
    <property type="entry name" value="IspE"/>
    <property type="match status" value="1"/>
</dbReference>
<dbReference type="SUPFAM" id="SSF55060">
    <property type="entry name" value="GHMP Kinase, C-terminal domain"/>
    <property type="match status" value="1"/>
</dbReference>
<dbReference type="Proteomes" id="UP001165306">
    <property type="component" value="Unassembled WGS sequence"/>
</dbReference>
<keyword evidence="7 9" id="KW-0067">ATP-binding</keyword>
<evidence type="ECO:0000256" key="3">
    <source>
        <dbReference type="ARBA" id="ARBA00017473"/>
    </source>
</evidence>
<dbReference type="Pfam" id="PF00288">
    <property type="entry name" value="GHMP_kinases_N"/>
    <property type="match status" value="1"/>
</dbReference>
<feature type="binding site" evidence="9">
    <location>
        <begin position="93"/>
        <end position="103"/>
    </location>
    <ligand>
        <name>ATP</name>
        <dbReference type="ChEBI" id="CHEBI:30616"/>
    </ligand>
</feature>
<dbReference type="SUPFAM" id="SSF54211">
    <property type="entry name" value="Ribosomal protein S5 domain 2-like"/>
    <property type="match status" value="1"/>
</dbReference>
<dbReference type="GO" id="GO:0005524">
    <property type="term" value="F:ATP binding"/>
    <property type="evidence" value="ECO:0007669"/>
    <property type="project" value="UniProtKB-UniRule"/>
</dbReference>
<dbReference type="InterPro" id="IPR006204">
    <property type="entry name" value="GHMP_kinase_N_dom"/>
</dbReference>
<evidence type="ECO:0000259" key="11">
    <source>
        <dbReference type="Pfam" id="PF08544"/>
    </source>
</evidence>
<protein>
    <recommendedName>
        <fullName evidence="3 9">4-diphosphocytidyl-2-C-methyl-D-erythritol kinase</fullName>
        <shortName evidence="9">CMK</shortName>
        <ecNumber evidence="2 9">2.7.1.148</ecNumber>
    </recommendedName>
    <alternativeName>
        <fullName evidence="8 9">4-(cytidine-5'-diphospho)-2-C-methyl-D-erythritol kinase</fullName>
    </alternativeName>
</protein>
<comment type="caution">
    <text evidence="12">The sequence shown here is derived from an EMBL/GenBank/DDBJ whole genome shotgun (WGS) entry which is preliminary data.</text>
</comment>
<dbReference type="AlphaFoldDB" id="A0AA41WD57"/>
<gene>
    <name evidence="9 12" type="primary">ispE</name>
    <name evidence="12" type="ORF">NET02_01650</name>
</gene>
<evidence type="ECO:0000256" key="1">
    <source>
        <dbReference type="ARBA" id="ARBA00009684"/>
    </source>
</evidence>
<feature type="active site" evidence="9">
    <location>
        <position position="132"/>
    </location>
</feature>
<keyword evidence="5 9" id="KW-0547">Nucleotide-binding</keyword>
<dbReference type="PANTHER" id="PTHR43527">
    <property type="entry name" value="4-DIPHOSPHOCYTIDYL-2-C-METHYL-D-ERYTHRITOL KINASE, CHLOROPLASTIC"/>
    <property type="match status" value="1"/>
</dbReference>
<comment type="pathway">
    <text evidence="9">Isoprenoid biosynthesis; isopentenyl diphosphate biosynthesis via DXP pathway; isopentenyl diphosphate from 1-deoxy-D-xylulose 5-phosphate: step 3/6.</text>
</comment>
<feature type="domain" description="GHMP kinase C-terminal" evidence="11">
    <location>
        <begin position="216"/>
        <end position="263"/>
    </location>
</feature>
<evidence type="ECO:0000256" key="2">
    <source>
        <dbReference type="ARBA" id="ARBA00012052"/>
    </source>
</evidence>
<reference evidence="12" key="1">
    <citation type="submission" date="2022-06" db="EMBL/GenBank/DDBJ databases">
        <title>CFH 74404 Thermomicrobiaceae sp.</title>
        <authorList>
            <person name="Ming H."/>
            <person name="Li W.-J."/>
            <person name="Zhao Z."/>
        </authorList>
    </citation>
    <scope>NUCLEOTIDE SEQUENCE</scope>
    <source>
        <strain evidence="12">CFH 74404</strain>
    </source>
</reference>
<dbReference type="RefSeq" id="WP_284055628.1">
    <property type="nucleotide sequence ID" value="NZ_JAMSLR010000001.1"/>
</dbReference>
<dbReference type="GO" id="GO:0019288">
    <property type="term" value="P:isopentenyl diphosphate biosynthetic process, methylerythritol 4-phosphate pathway"/>
    <property type="evidence" value="ECO:0007669"/>
    <property type="project" value="UniProtKB-UniRule"/>
</dbReference>
<keyword evidence="9" id="KW-0414">Isoprene biosynthesis</keyword>
<organism evidence="12 13">
    <name type="scientific">Thermalbibacter longus</name>
    <dbReference type="NCBI Taxonomy" id="2951981"/>
    <lineage>
        <taxon>Bacteria</taxon>
        <taxon>Pseudomonadati</taxon>
        <taxon>Thermomicrobiota</taxon>
        <taxon>Thermomicrobia</taxon>
        <taxon>Thermomicrobiales</taxon>
        <taxon>Thermomicrobiaceae</taxon>
        <taxon>Thermalbibacter</taxon>
    </lineage>
</organism>
<evidence type="ECO:0000256" key="6">
    <source>
        <dbReference type="ARBA" id="ARBA00022777"/>
    </source>
</evidence>
<keyword evidence="4 9" id="KW-0808">Transferase</keyword>
<dbReference type="NCBIfam" id="TIGR00154">
    <property type="entry name" value="ispE"/>
    <property type="match status" value="1"/>
</dbReference>
<dbReference type="EC" id="2.7.1.148" evidence="2 9"/>
<sequence length="294" mass="31673">MRIELCWPLTLFAPAKLNLGLEVIGRRPDGYHEVVTILQTVSLFDRIELTPSAGLEYQPPPGIADDLVARALDELSRRGIEIAARIRLDKQIPIAAGLGGGSSDAGTLLGALAIAGVPRALIDEIASGLGSDVPFFVRGGTALATGRGTELEPLPTSSGWFVVVVPRLHLPDKTRRLYQALEPGDFSDGSATRAQAERLRQGLPLDPELVRNPFIRALEAYPEVRQAAEALREAGAHWIWPTGAGPALFAVTGDFSSARDVARLVPPVTRAFVCTTVSGRINDERVRRFVHIRG</sequence>
<dbReference type="InterPro" id="IPR013750">
    <property type="entry name" value="GHMP_kinase_C_dom"/>
</dbReference>
<keyword evidence="13" id="KW-1185">Reference proteome</keyword>
<accession>A0AA41WD57</accession>
<evidence type="ECO:0000256" key="8">
    <source>
        <dbReference type="ARBA" id="ARBA00032554"/>
    </source>
</evidence>
<feature type="active site" evidence="9">
    <location>
        <position position="16"/>
    </location>
</feature>
<dbReference type="PANTHER" id="PTHR43527:SF2">
    <property type="entry name" value="4-DIPHOSPHOCYTIDYL-2-C-METHYL-D-ERYTHRITOL KINASE, CHLOROPLASTIC"/>
    <property type="match status" value="1"/>
</dbReference>
<dbReference type="HAMAP" id="MF_00061">
    <property type="entry name" value="IspE"/>
    <property type="match status" value="1"/>
</dbReference>
<evidence type="ECO:0000256" key="5">
    <source>
        <dbReference type="ARBA" id="ARBA00022741"/>
    </source>
</evidence>
<dbReference type="GO" id="GO:0016114">
    <property type="term" value="P:terpenoid biosynthetic process"/>
    <property type="evidence" value="ECO:0007669"/>
    <property type="project" value="UniProtKB-UniRule"/>
</dbReference>
<evidence type="ECO:0000313" key="13">
    <source>
        <dbReference type="Proteomes" id="UP001165306"/>
    </source>
</evidence>
<comment type="catalytic activity">
    <reaction evidence="9">
        <text>4-CDP-2-C-methyl-D-erythritol + ATP = 4-CDP-2-C-methyl-D-erythritol 2-phosphate + ADP + H(+)</text>
        <dbReference type="Rhea" id="RHEA:18437"/>
        <dbReference type="ChEBI" id="CHEBI:15378"/>
        <dbReference type="ChEBI" id="CHEBI:30616"/>
        <dbReference type="ChEBI" id="CHEBI:57823"/>
        <dbReference type="ChEBI" id="CHEBI:57919"/>
        <dbReference type="ChEBI" id="CHEBI:456216"/>
        <dbReference type="EC" id="2.7.1.148"/>
    </reaction>
</comment>
<evidence type="ECO:0000313" key="12">
    <source>
        <dbReference type="EMBL" id="MCM8747845.1"/>
    </source>
</evidence>
<dbReference type="InterPro" id="IPR014721">
    <property type="entry name" value="Ribsml_uS5_D2-typ_fold_subgr"/>
</dbReference>
<dbReference type="EMBL" id="JAMSLR010000001">
    <property type="protein sequence ID" value="MCM8747845.1"/>
    <property type="molecule type" value="Genomic_DNA"/>
</dbReference>
<dbReference type="InterPro" id="IPR036554">
    <property type="entry name" value="GHMP_kinase_C_sf"/>
</dbReference>
<dbReference type="InterPro" id="IPR020568">
    <property type="entry name" value="Ribosomal_Su5_D2-typ_SF"/>
</dbReference>
<feature type="domain" description="GHMP kinase N-terminal" evidence="10">
    <location>
        <begin position="67"/>
        <end position="140"/>
    </location>
</feature>
<comment type="similarity">
    <text evidence="1 9">Belongs to the GHMP kinase family. IspE subfamily.</text>
</comment>
<evidence type="ECO:0000256" key="4">
    <source>
        <dbReference type="ARBA" id="ARBA00022679"/>
    </source>
</evidence>
<evidence type="ECO:0000259" key="10">
    <source>
        <dbReference type="Pfam" id="PF00288"/>
    </source>
</evidence>
<keyword evidence="6 9" id="KW-0418">Kinase</keyword>
<name>A0AA41WD57_9BACT</name>
<dbReference type="GO" id="GO:0050515">
    <property type="term" value="F:4-(cytidine 5'-diphospho)-2-C-methyl-D-erythritol kinase activity"/>
    <property type="evidence" value="ECO:0007669"/>
    <property type="project" value="UniProtKB-UniRule"/>
</dbReference>
<evidence type="ECO:0000256" key="9">
    <source>
        <dbReference type="HAMAP-Rule" id="MF_00061"/>
    </source>
</evidence>
<proteinExistence type="inferred from homology"/>
<dbReference type="Gene3D" id="3.30.70.890">
    <property type="entry name" value="GHMP kinase, C-terminal domain"/>
    <property type="match status" value="1"/>
</dbReference>
<evidence type="ECO:0000256" key="7">
    <source>
        <dbReference type="ARBA" id="ARBA00022840"/>
    </source>
</evidence>
<dbReference type="InterPro" id="IPR004424">
    <property type="entry name" value="IspE"/>
</dbReference>
<dbReference type="Pfam" id="PF08544">
    <property type="entry name" value="GHMP_kinases_C"/>
    <property type="match status" value="1"/>
</dbReference>
<comment type="function">
    <text evidence="9">Catalyzes the phosphorylation of the position 2 hydroxy group of 4-diphosphocytidyl-2C-methyl-D-erythritol.</text>
</comment>
<dbReference type="Gene3D" id="3.30.230.10">
    <property type="match status" value="1"/>
</dbReference>